<evidence type="ECO:0000313" key="4">
    <source>
        <dbReference type="Proteomes" id="UP000503018"/>
    </source>
</evidence>
<dbReference type="PROSITE" id="PS51257">
    <property type="entry name" value="PROKAR_LIPOPROTEIN"/>
    <property type="match status" value="1"/>
</dbReference>
<dbReference type="PANTHER" id="PTHR31284:SF10">
    <property type="entry name" value="ACID PHOSPHATASE-LIKE PROTEIN"/>
    <property type="match status" value="1"/>
</dbReference>
<accession>A0A6M4APW8</accession>
<keyword evidence="4" id="KW-1185">Reference proteome</keyword>
<dbReference type="Gene3D" id="3.40.50.1000">
    <property type="entry name" value="HAD superfamily/HAD-like"/>
    <property type="match status" value="1"/>
</dbReference>
<name>A0A6M4APW8_9SPHN</name>
<evidence type="ECO:0000313" key="3">
    <source>
        <dbReference type="EMBL" id="QJQ31083.1"/>
    </source>
</evidence>
<evidence type="ECO:0000256" key="2">
    <source>
        <dbReference type="SAM" id="SignalP"/>
    </source>
</evidence>
<feature type="chain" id="PRO_5026795079" evidence="2">
    <location>
        <begin position="26"/>
        <end position="309"/>
    </location>
</feature>
<gene>
    <name evidence="3" type="ORF">GV829_00295</name>
</gene>
<dbReference type="SUPFAM" id="SSF56784">
    <property type="entry name" value="HAD-like"/>
    <property type="match status" value="1"/>
</dbReference>
<reference evidence="3 4" key="1">
    <citation type="submission" date="2020-01" db="EMBL/GenBank/DDBJ databases">
        <title>Sphingomonas sp. strain CSW-10.</title>
        <authorList>
            <person name="Chen W.-M."/>
        </authorList>
    </citation>
    <scope>NUCLEOTIDE SEQUENCE [LARGE SCALE GENOMIC DNA]</scope>
    <source>
        <strain evidence="3 4">CSW-10</strain>
    </source>
</reference>
<dbReference type="KEGG" id="slan:GV829_00295"/>
<dbReference type="EMBL" id="CP053015">
    <property type="protein sequence ID" value="QJQ31083.1"/>
    <property type="molecule type" value="Genomic_DNA"/>
</dbReference>
<dbReference type="InterPro" id="IPR005519">
    <property type="entry name" value="Acid_phosphat_B-like"/>
</dbReference>
<keyword evidence="1 2" id="KW-0732">Signal</keyword>
<dbReference type="AlphaFoldDB" id="A0A6M4APW8"/>
<sequence>MRFSVSLMLGGAALALGGCAATAPAAPQVTTPPALTQAQIASQVGEAATPESPPAGQQWLFGSAEGSITMRQTWDSIASYTEAAARNRPVFSVVLEPGASASDARRVPCGDRPPAAVFDADETLLWNLGAMRQFALRNQSFDPALWLAWERTGAGHAVATPGAIEAFNRMRAAGVTVIVNTNRTQGNAEGTIATLRAAGLGDFVHGQSLYLMGDAPDGTGKDGRRAMISARYCVVALVGDQLGDIADTFNERGLTVTARRQRAESPAFASLWNHGWFVLPNPVYGPSIRGSFDDVFPPESRWEPPVTQP</sequence>
<dbReference type="Proteomes" id="UP000503018">
    <property type="component" value="Chromosome"/>
</dbReference>
<feature type="signal peptide" evidence="2">
    <location>
        <begin position="1"/>
        <end position="25"/>
    </location>
</feature>
<dbReference type="Pfam" id="PF03767">
    <property type="entry name" value="Acid_phosphat_B"/>
    <property type="match status" value="1"/>
</dbReference>
<proteinExistence type="predicted"/>
<evidence type="ECO:0000256" key="1">
    <source>
        <dbReference type="ARBA" id="ARBA00022729"/>
    </source>
</evidence>
<dbReference type="PANTHER" id="PTHR31284">
    <property type="entry name" value="ACID PHOSPHATASE-LIKE PROTEIN"/>
    <property type="match status" value="1"/>
</dbReference>
<organism evidence="3 4">
    <name type="scientific">Sphingomonas lacunae</name>
    <dbReference type="NCBI Taxonomy" id="2698828"/>
    <lineage>
        <taxon>Bacteria</taxon>
        <taxon>Pseudomonadati</taxon>
        <taxon>Pseudomonadota</taxon>
        <taxon>Alphaproteobacteria</taxon>
        <taxon>Sphingomonadales</taxon>
        <taxon>Sphingomonadaceae</taxon>
        <taxon>Sphingomonas</taxon>
    </lineage>
</organism>
<protein>
    <submittedName>
        <fullName evidence="3">Acid phosphatase</fullName>
    </submittedName>
</protein>
<dbReference type="RefSeq" id="WP_169943295.1">
    <property type="nucleotide sequence ID" value="NZ_CP053015.1"/>
</dbReference>
<dbReference type="InterPro" id="IPR023214">
    <property type="entry name" value="HAD_sf"/>
</dbReference>
<dbReference type="InterPro" id="IPR036412">
    <property type="entry name" value="HAD-like_sf"/>
</dbReference>